<comment type="caution">
    <text evidence="6">The sequence shown here is derived from an EMBL/GenBank/DDBJ whole genome shotgun (WGS) entry which is preliminary data.</text>
</comment>
<accession>A0ABS1WU35</accession>
<dbReference type="SUPFAM" id="SSF53187">
    <property type="entry name" value="Zn-dependent exopeptidases"/>
    <property type="match status" value="1"/>
</dbReference>
<dbReference type="PANTHER" id="PTHR11705">
    <property type="entry name" value="PROTEASE FAMILY M14 CARBOXYPEPTIDASE A,B"/>
    <property type="match status" value="1"/>
</dbReference>
<name>A0ABS1WU35_9GAMM</name>
<gene>
    <name evidence="6" type="ORF">JM946_06875</name>
</gene>
<dbReference type="CDD" id="cd06241">
    <property type="entry name" value="M14-like"/>
    <property type="match status" value="1"/>
</dbReference>
<evidence type="ECO:0000256" key="1">
    <source>
        <dbReference type="ARBA" id="ARBA00001947"/>
    </source>
</evidence>
<comment type="similarity">
    <text evidence="2 3">Belongs to the peptidase M14 family.</text>
</comment>
<keyword evidence="7" id="KW-1185">Reference proteome</keyword>
<feature type="domain" description="Peptidase M14" evidence="5">
    <location>
        <begin position="40"/>
        <end position="297"/>
    </location>
</feature>
<dbReference type="Pfam" id="PF00246">
    <property type="entry name" value="Peptidase_M14"/>
    <property type="match status" value="1"/>
</dbReference>
<feature type="signal peptide" evidence="4">
    <location>
        <begin position="1"/>
        <end position="22"/>
    </location>
</feature>
<keyword evidence="4" id="KW-0732">Signal</keyword>
<comment type="cofactor">
    <cofactor evidence="1">
        <name>Zn(2+)</name>
        <dbReference type="ChEBI" id="CHEBI:29105"/>
    </cofactor>
</comment>
<evidence type="ECO:0000256" key="3">
    <source>
        <dbReference type="PROSITE-ProRule" id="PRU01379"/>
    </source>
</evidence>
<evidence type="ECO:0000259" key="5">
    <source>
        <dbReference type="PROSITE" id="PS52035"/>
    </source>
</evidence>
<dbReference type="InterPro" id="IPR000834">
    <property type="entry name" value="Peptidase_M14"/>
</dbReference>
<dbReference type="RefSeq" id="WP_203166405.1">
    <property type="nucleotide sequence ID" value="NZ_JAEVLS010000001.1"/>
</dbReference>
<dbReference type="Gene3D" id="3.40.630.10">
    <property type="entry name" value="Zn peptidases"/>
    <property type="match status" value="1"/>
</dbReference>
<protein>
    <submittedName>
        <fullName evidence="6">M14 family metallopeptidase</fullName>
    </submittedName>
</protein>
<evidence type="ECO:0000313" key="6">
    <source>
        <dbReference type="EMBL" id="MBM0104462.1"/>
    </source>
</evidence>
<dbReference type="EMBL" id="JAEVLS010000001">
    <property type="protein sequence ID" value="MBM0104462.1"/>
    <property type="molecule type" value="Genomic_DNA"/>
</dbReference>
<evidence type="ECO:0000313" key="7">
    <source>
        <dbReference type="Proteomes" id="UP000661077"/>
    </source>
</evidence>
<proteinExistence type="inferred from homology"/>
<reference evidence="6 7" key="1">
    <citation type="journal article" date="2021" name="Int. J. Syst. Evol. Microbiol.">
        <title>Steroidobacter gossypii sp. nov., isolated from soil of cotton cropping field.</title>
        <authorList>
            <person name="Huang R."/>
            <person name="Yang S."/>
            <person name="Zhen C."/>
            <person name="Liu W."/>
        </authorList>
    </citation>
    <scope>NUCLEOTIDE SEQUENCE [LARGE SCALE GENOMIC DNA]</scope>
    <source>
        <strain evidence="6 7">S1-65</strain>
    </source>
</reference>
<dbReference type="SMART" id="SM00631">
    <property type="entry name" value="Zn_pept"/>
    <property type="match status" value="1"/>
</dbReference>
<dbReference type="PROSITE" id="PS52035">
    <property type="entry name" value="PEPTIDASE_M14"/>
    <property type="match status" value="1"/>
</dbReference>
<dbReference type="Proteomes" id="UP000661077">
    <property type="component" value="Unassembled WGS sequence"/>
</dbReference>
<feature type="chain" id="PRO_5046266511" evidence="4">
    <location>
        <begin position="23"/>
        <end position="591"/>
    </location>
</feature>
<comment type="caution">
    <text evidence="3">Lacks conserved residue(s) required for the propagation of feature annotation.</text>
</comment>
<evidence type="ECO:0000256" key="4">
    <source>
        <dbReference type="SAM" id="SignalP"/>
    </source>
</evidence>
<dbReference type="PANTHER" id="PTHR11705:SF145">
    <property type="entry name" value="PEPTIDASE M14 CARBOXYPEPTIDASE A DOMAIN-CONTAINING PROTEIN"/>
    <property type="match status" value="1"/>
</dbReference>
<evidence type="ECO:0000256" key="2">
    <source>
        <dbReference type="ARBA" id="ARBA00005988"/>
    </source>
</evidence>
<sequence>MIRHKSAALALLACSFAQFAVAAGPASSLRTVAEQSGDRRTGRYEEVERLCPAFQKQWPQQVRCFEFGRTPEGRPMLALVASADGTLDAASAHRAGRPVALMQGGIHSGEIDGKDAGFLALRQMLDGSLAKDALKNVTLVFVPVFNIDGHERFGRWNRPNQVGPEEMGWRVTAQNLNLNRDYLKAEAPEMHAMLRLLGEWDPILYVDLHVTNGAKFEHDISYSVAPTLNGHAPIRQAAVEVRDELMKRAAAKGSLPLDFYPSFIKDDDPSTGFAVSVGPKRFSQAYWAGRNRIGVLVETHSWKDYPTRVRITHHTIISLMEMAARDGKKWLAAARAADAEAAKIGGSTVALTYTNTPHVRTIEFRGYEYERRPSAISGTLMTRYNDKKPQIWRIPLYDEVKPDITVSAPLGGYVVPASHARMVGDKLTLHGIEFRTLTQPLRSEVEVFRATKAAPAAATFEGRSVFSVEGDWSKETREMTAGSLFVPIAQAKSEILMSLLEPRDPDSMVSWGFFAAAFERKEYMEAYVAEAVGEQMLKKDPALRREFQQRLEDPKFASDPSARLDFFYRRHSSWDERYNLYPVFRVDAEPR</sequence>
<organism evidence="6 7">
    <name type="scientific">Steroidobacter gossypii</name>
    <dbReference type="NCBI Taxonomy" id="2805490"/>
    <lineage>
        <taxon>Bacteria</taxon>
        <taxon>Pseudomonadati</taxon>
        <taxon>Pseudomonadota</taxon>
        <taxon>Gammaproteobacteria</taxon>
        <taxon>Steroidobacterales</taxon>
        <taxon>Steroidobacteraceae</taxon>
        <taxon>Steroidobacter</taxon>
    </lineage>
</organism>